<dbReference type="AlphaFoldDB" id="A0A099I307"/>
<proteinExistence type="predicted"/>
<evidence type="ECO:0000313" key="2">
    <source>
        <dbReference type="Proteomes" id="UP000030008"/>
    </source>
</evidence>
<dbReference type="Proteomes" id="UP000030008">
    <property type="component" value="Unassembled WGS sequence"/>
</dbReference>
<dbReference type="EMBL" id="JQIF01000069">
    <property type="protein sequence ID" value="KGJ52359.1"/>
    <property type="molecule type" value="Genomic_DNA"/>
</dbReference>
<evidence type="ECO:0000313" key="1">
    <source>
        <dbReference type="EMBL" id="KGJ52359.1"/>
    </source>
</evidence>
<name>A0A099I307_CLOIN</name>
<gene>
    <name evidence="1" type="ORF">CIAN88_15050</name>
</gene>
<organism evidence="1 2">
    <name type="scientific">Clostridium innocuum</name>
    <dbReference type="NCBI Taxonomy" id="1522"/>
    <lineage>
        <taxon>Bacteria</taxon>
        <taxon>Bacillati</taxon>
        <taxon>Bacillota</taxon>
        <taxon>Clostridia</taxon>
        <taxon>Eubacteriales</taxon>
        <taxon>Clostridiaceae</taxon>
        <taxon>Clostridium</taxon>
    </lineage>
</organism>
<accession>A0A099I307</accession>
<reference evidence="1 2" key="1">
    <citation type="submission" date="2014-08" db="EMBL/GenBank/DDBJ databases">
        <title>Clostridium innocuum, an unnegligible vancomycin-resistant pathogen causing extra-intestinal infections.</title>
        <authorList>
            <person name="Feng Y."/>
            <person name="Chiu C.-H."/>
        </authorList>
    </citation>
    <scope>NUCLEOTIDE SEQUENCE [LARGE SCALE GENOMIC DNA]</scope>
    <source>
        <strain evidence="1 2">AN88</strain>
    </source>
</reference>
<dbReference type="RefSeq" id="WP_044906350.1">
    <property type="nucleotide sequence ID" value="NZ_JAQCQO010000010.1"/>
</dbReference>
<protein>
    <submittedName>
        <fullName evidence="1">Uncharacterized protein</fullName>
    </submittedName>
</protein>
<sequence>MSIEIVLEGQLEKETDKEAFSAFLKQVCDEKKLKLEDYDATVMIDICPEGYIECGYEDRFVSIAAQTNVAGPGFHAFVCTVFDEIISGSQIPLEVNDPTGYYTDRNFENLKYKYFYRWLKDIQGYVLDHIDEEKELCISWPQEYYHPVYREGFVVTPLGYIHRDDFQTRDVEDLADDFFVWNDRKRTARYYRNCAMVLLWKECYFAYSSMNEYTDKIANSILDYLEAAYEKDDLLPLPMDAYRSICTAIHREILIQHADELKIAHLGYRNGVVSYPFGSWSIPAHGCSEKSFDETTQTMHFMAPYKDAQEPWKWMIKANAYTFEKEIPTFLEKLEKPVDVMDAFSFEKEAVICKGIVENLDEYYTVVVQANCEKDTLFLECIVRDEQDIAMLKEWCQGIKHRVTISDELHS</sequence>
<comment type="caution">
    <text evidence="1">The sequence shown here is derived from an EMBL/GenBank/DDBJ whole genome shotgun (WGS) entry which is preliminary data.</text>
</comment>